<protein>
    <submittedName>
        <fullName evidence="2">Uncharacterized protein</fullName>
    </submittedName>
</protein>
<gene>
    <name evidence="3" type="ORF">RFI_04982</name>
    <name evidence="2" type="ORF">RFI_22919</name>
</gene>
<sequence>MIKLKIFPHIFIFQKQKKNKKQSLVSGDEAPKKEESDEKLDRLEQKVPEPLESASAKSSKVTSIDTPIQKGSEKPNKRISAKNVFLYYEELHTQLQVLYRLDEEQSEAKNQATDPSSEAASLKDLKLSKDDLESNWDLLIKAYSTNVQVLDRFARRVLGKGIY</sequence>
<proteinExistence type="predicted"/>
<reference evidence="2 4" key="1">
    <citation type="journal article" date="2013" name="Curr. Biol.">
        <title>The Genome of the Foraminiferan Reticulomyxa filosa.</title>
        <authorList>
            <person name="Glockner G."/>
            <person name="Hulsmann N."/>
            <person name="Schleicher M."/>
            <person name="Noegel A.A."/>
            <person name="Eichinger L."/>
            <person name="Gallinger C."/>
            <person name="Pawlowski J."/>
            <person name="Sierra R."/>
            <person name="Euteneuer U."/>
            <person name="Pillet L."/>
            <person name="Moustafa A."/>
            <person name="Platzer M."/>
            <person name="Groth M."/>
            <person name="Szafranski K."/>
            <person name="Schliwa M."/>
        </authorList>
    </citation>
    <scope>NUCLEOTIDE SEQUENCE [LARGE SCALE GENOMIC DNA]</scope>
</reference>
<dbReference type="Proteomes" id="UP000023152">
    <property type="component" value="Unassembled WGS sequence"/>
</dbReference>
<dbReference type="EMBL" id="ASPP01020025">
    <property type="protein sequence ID" value="ETO14449.1"/>
    <property type="molecule type" value="Genomic_DNA"/>
</dbReference>
<accession>X6MKT8</accession>
<evidence type="ECO:0000313" key="3">
    <source>
        <dbReference type="EMBL" id="ETO32134.1"/>
    </source>
</evidence>
<feature type="region of interest" description="Disordered" evidence="1">
    <location>
        <begin position="17"/>
        <end position="75"/>
    </location>
</feature>
<evidence type="ECO:0000256" key="1">
    <source>
        <dbReference type="SAM" id="MobiDB-lite"/>
    </source>
</evidence>
<comment type="caution">
    <text evidence="2">The sequence shown here is derived from an EMBL/GenBank/DDBJ whole genome shotgun (WGS) entry which is preliminary data.</text>
</comment>
<name>X6MKT8_RETFI</name>
<reference evidence="2" key="2">
    <citation type="submission" date="2013-05" db="EMBL/GenBank/DDBJ databases">
        <authorList>
            <person name="Gloeckner G."/>
            <person name="Szafranski K."/>
            <person name="Schliwa M."/>
        </authorList>
    </citation>
    <scope>NUCLEOTIDE SEQUENCE</scope>
</reference>
<dbReference type="AlphaFoldDB" id="X6MKT8"/>
<evidence type="ECO:0000313" key="4">
    <source>
        <dbReference type="Proteomes" id="UP000023152"/>
    </source>
</evidence>
<evidence type="ECO:0000313" key="2">
    <source>
        <dbReference type="EMBL" id="ETO14449.1"/>
    </source>
</evidence>
<feature type="compositionally biased region" description="Polar residues" evidence="1">
    <location>
        <begin position="55"/>
        <end position="66"/>
    </location>
</feature>
<dbReference type="EMBL" id="ASPP01004464">
    <property type="protein sequence ID" value="ETO32134.1"/>
    <property type="molecule type" value="Genomic_DNA"/>
</dbReference>
<keyword evidence="4" id="KW-1185">Reference proteome</keyword>
<organism evidence="2 4">
    <name type="scientific">Reticulomyxa filosa</name>
    <dbReference type="NCBI Taxonomy" id="46433"/>
    <lineage>
        <taxon>Eukaryota</taxon>
        <taxon>Sar</taxon>
        <taxon>Rhizaria</taxon>
        <taxon>Retaria</taxon>
        <taxon>Foraminifera</taxon>
        <taxon>Monothalamids</taxon>
        <taxon>Reticulomyxidae</taxon>
        <taxon>Reticulomyxa</taxon>
    </lineage>
</organism>
<feature type="compositionally biased region" description="Basic and acidic residues" evidence="1">
    <location>
        <begin position="29"/>
        <end position="49"/>
    </location>
</feature>